<dbReference type="PRINTS" id="PR01036">
    <property type="entry name" value="TCRTETB"/>
</dbReference>
<reference evidence="7 8" key="1">
    <citation type="submission" date="2016-09" db="EMBL/GenBank/DDBJ databases">
        <authorList>
            <person name="Capua I."/>
            <person name="De Benedictis P."/>
            <person name="Joannis T."/>
            <person name="Lombin L.H."/>
            <person name="Cattoli G."/>
        </authorList>
    </citation>
    <scope>NUCLEOTIDE SEQUENCE [LARGE SCALE GENOMIC DNA]</scope>
    <source>
        <strain evidence="7 8">NIO-1002</strain>
    </source>
</reference>
<evidence type="ECO:0000256" key="2">
    <source>
        <dbReference type="ARBA" id="ARBA00022692"/>
    </source>
</evidence>
<keyword evidence="4 5" id="KW-0472">Membrane</keyword>
<dbReference type="Gene3D" id="1.20.1250.20">
    <property type="entry name" value="MFS general substrate transporter like domains"/>
    <property type="match status" value="1"/>
</dbReference>
<evidence type="ECO:0000256" key="4">
    <source>
        <dbReference type="ARBA" id="ARBA00023136"/>
    </source>
</evidence>
<feature type="transmembrane region" description="Helical" evidence="5">
    <location>
        <begin position="28"/>
        <end position="54"/>
    </location>
</feature>
<feature type="transmembrane region" description="Helical" evidence="5">
    <location>
        <begin position="419"/>
        <end position="438"/>
    </location>
</feature>
<dbReference type="InterPro" id="IPR011701">
    <property type="entry name" value="MFS"/>
</dbReference>
<feature type="transmembrane region" description="Helical" evidence="5">
    <location>
        <begin position="66"/>
        <end position="86"/>
    </location>
</feature>
<dbReference type="InterPro" id="IPR020846">
    <property type="entry name" value="MFS_dom"/>
</dbReference>
<feature type="transmembrane region" description="Helical" evidence="5">
    <location>
        <begin position="444"/>
        <end position="463"/>
    </location>
</feature>
<proteinExistence type="predicted"/>
<feature type="transmembrane region" description="Helical" evidence="5">
    <location>
        <begin position="282"/>
        <end position="306"/>
    </location>
</feature>
<keyword evidence="3 5" id="KW-1133">Transmembrane helix</keyword>
<feature type="transmembrane region" description="Helical" evidence="5">
    <location>
        <begin position="152"/>
        <end position="174"/>
    </location>
</feature>
<feature type="transmembrane region" description="Helical" evidence="5">
    <location>
        <begin position="119"/>
        <end position="140"/>
    </location>
</feature>
<dbReference type="InterPro" id="IPR036259">
    <property type="entry name" value="MFS_trans_sf"/>
</dbReference>
<dbReference type="CDD" id="cd17321">
    <property type="entry name" value="MFS_MMR_MDR_like"/>
    <property type="match status" value="1"/>
</dbReference>
<gene>
    <name evidence="7" type="ORF">SAMN05216418_2058</name>
</gene>
<feature type="transmembrane region" description="Helical" evidence="5">
    <location>
        <begin position="343"/>
        <end position="363"/>
    </location>
</feature>
<accession>A0A1G6KRI7</accession>
<dbReference type="STRING" id="993073.AS029_08960"/>
<dbReference type="Pfam" id="PF07690">
    <property type="entry name" value="MFS_1"/>
    <property type="match status" value="1"/>
</dbReference>
<sequence>MPAIRPGVAARPYAGIVAETMTREQRTVLAIAVLASFVSFLDGTVVTVALPAIAEDLGGGLSTQQWVVDAYLVTLGAFILVAGSLSDVFGRVVVLRVGLIGFGITSVAIAAAPTAEFLIVARALQGIAGALLVPSSLALITSTFRGPAQARAIGIWTGATTVAMIAGPLIGGVFVDTLSWRLVFLVNVLPIAVTMWLLARLSHRDHRRPDSRVDVVGAVLCAAGLGGVVFALIEQPNLGWASPVIWMPGLIGAAAFAGFLVRQRLARDPMMPLDLFRSRNFWAGNLATVFVYAALSLNGFVVSVYLQQGAGLPATLAGLASLPSTILMIVLSSRMGSLAGRYGPRLFMTLGPLVMAVGSLLLLSVGNEFDYWTQVLPGIVVFGLGLTATVSPLTAAVLGAIESERSGIASAVNNAVSRVAGLLAIAAVSAVVGGALDLDGFHRAAIVTAALMVLGGAASFLGIRNHLSRAD</sequence>
<feature type="transmembrane region" description="Helical" evidence="5">
    <location>
        <begin position="239"/>
        <end position="261"/>
    </location>
</feature>
<evidence type="ECO:0000313" key="7">
    <source>
        <dbReference type="EMBL" id="SDC32946.1"/>
    </source>
</evidence>
<dbReference type="GO" id="GO:0005886">
    <property type="term" value="C:plasma membrane"/>
    <property type="evidence" value="ECO:0007669"/>
    <property type="project" value="UniProtKB-SubCell"/>
</dbReference>
<dbReference type="AlphaFoldDB" id="A0A1G6KRI7"/>
<dbReference type="PANTHER" id="PTHR42718">
    <property type="entry name" value="MAJOR FACILITATOR SUPERFAMILY MULTIDRUG TRANSPORTER MFSC"/>
    <property type="match status" value="1"/>
</dbReference>
<comment type="subcellular location">
    <subcellularLocation>
        <location evidence="1">Cell membrane</location>
        <topology evidence="1">Multi-pass membrane protein</topology>
    </subcellularLocation>
</comment>
<evidence type="ECO:0000256" key="5">
    <source>
        <dbReference type="SAM" id="Phobius"/>
    </source>
</evidence>
<dbReference type="EMBL" id="FMYG01000004">
    <property type="protein sequence ID" value="SDC32946.1"/>
    <property type="molecule type" value="Genomic_DNA"/>
</dbReference>
<protein>
    <submittedName>
        <fullName evidence="7">Drug resistance transporter, EmrB/QacA subfamily</fullName>
    </submittedName>
</protein>
<dbReference type="Gene3D" id="1.20.1720.10">
    <property type="entry name" value="Multidrug resistance protein D"/>
    <property type="match status" value="1"/>
</dbReference>
<evidence type="ECO:0000256" key="3">
    <source>
        <dbReference type="ARBA" id="ARBA00022989"/>
    </source>
</evidence>
<dbReference type="Proteomes" id="UP000183203">
    <property type="component" value="Unassembled WGS sequence"/>
</dbReference>
<evidence type="ECO:0000259" key="6">
    <source>
        <dbReference type="PROSITE" id="PS50850"/>
    </source>
</evidence>
<feature type="transmembrane region" description="Helical" evidence="5">
    <location>
        <begin position="312"/>
        <end position="331"/>
    </location>
</feature>
<dbReference type="SUPFAM" id="SSF103473">
    <property type="entry name" value="MFS general substrate transporter"/>
    <property type="match status" value="1"/>
</dbReference>
<feature type="transmembrane region" description="Helical" evidence="5">
    <location>
        <begin position="93"/>
        <end position="113"/>
    </location>
</feature>
<organism evidence="7 8">
    <name type="scientific">Microbacterium enclense</name>
    <dbReference type="NCBI Taxonomy" id="993073"/>
    <lineage>
        <taxon>Bacteria</taxon>
        <taxon>Bacillati</taxon>
        <taxon>Actinomycetota</taxon>
        <taxon>Actinomycetes</taxon>
        <taxon>Micrococcales</taxon>
        <taxon>Microbacteriaceae</taxon>
        <taxon>Microbacterium</taxon>
    </lineage>
</organism>
<evidence type="ECO:0000256" key="1">
    <source>
        <dbReference type="ARBA" id="ARBA00004651"/>
    </source>
</evidence>
<evidence type="ECO:0000313" key="8">
    <source>
        <dbReference type="Proteomes" id="UP000183203"/>
    </source>
</evidence>
<dbReference type="GO" id="GO:0022857">
    <property type="term" value="F:transmembrane transporter activity"/>
    <property type="evidence" value="ECO:0007669"/>
    <property type="project" value="InterPro"/>
</dbReference>
<feature type="transmembrane region" description="Helical" evidence="5">
    <location>
        <begin position="180"/>
        <end position="201"/>
    </location>
</feature>
<dbReference type="PROSITE" id="PS50850">
    <property type="entry name" value="MFS"/>
    <property type="match status" value="1"/>
</dbReference>
<dbReference type="PANTHER" id="PTHR42718:SF42">
    <property type="entry name" value="EXPORT PROTEIN"/>
    <property type="match status" value="1"/>
</dbReference>
<feature type="transmembrane region" description="Helical" evidence="5">
    <location>
        <begin position="213"/>
        <end position="233"/>
    </location>
</feature>
<name>A0A1G6KRI7_9MICO</name>
<feature type="transmembrane region" description="Helical" evidence="5">
    <location>
        <begin position="375"/>
        <end position="398"/>
    </location>
</feature>
<feature type="domain" description="Major facilitator superfamily (MFS) profile" evidence="6">
    <location>
        <begin position="28"/>
        <end position="467"/>
    </location>
</feature>
<keyword evidence="2 5" id="KW-0812">Transmembrane</keyword>